<dbReference type="PANTHER" id="PTHR31480">
    <property type="entry name" value="BIFUNCTIONAL LYCOPENE CYCLASE/PHYTOENE SYNTHASE"/>
    <property type="match status" value="1"/>
</dbReference>
<dbReference type="GO" id="GO:0004311">
    <property type="term" value="F:geranylgeranyl diphosphate synthase activity"/>
    <property type="evidence" value="ECO:0007669"/>
    <property type="project" value="InterPro"/>
</dbReference>
<dbReference type="SFLD" id="SFLDG01212">
    <property type="entry name" value="Phytoene_synthase_like"/>
    <property type="match status" value="1"/>
</dbReference>
<dbReference type="RefSeq" id="WP_146407759.1">
    <property type="nucleotide sequence ID" value="NZ_SJPU01000002.1"/>
</dbReference>
<dbReference type="InterPro" id="IPR044843">
    <property type="entry name" value="Trans_IPPS_bact-type"/>
</dbReference>
<dbReference type="InterPro" id="IPR002060">
    <property type="entry name" value="Squ/phyt_synthse"/>
</dbReference>
<accession>A0A5C6BXJ6</accession>
<dbReference type="OrthoDB" id="9787280at2"/>
<dbReference type="SFLD" id="SFLDG01018">
    <property type="entry name" value="Squalene/Phytoene_Synthase_Lik"/>
    <property type="match status" value="1"/>
</dbReference>
<name>A0A5C6BXJ6_9BACT</name>
<dbReference type="InterPro" id="IPR008949">
    <property type="entry name" value="Isoprenoid_synthase_dom_sf"/>
</dbReference>
<dbReference type="Proteomes" id="UP000319908">
    <property type="component" value="Unassembled WGS sequence"/>
</dbReference>
<feature type="region of interest" description="Disordered" evidence="1">
    <location>
        <begin position="302"/>
        <end position="322"/>
    </location>
</feature>
<gene>
    <name evidence="2" type="primary">crtB_1</name>
    <name evidence="2" type="ORF">Poly21_32210</name>
</gene>
<evidence type="ECO:0000313" key="3">
    <source>
        <dbReference type="Proteomes" id="UP000319908"/>
    </source>
</evidence>
<dbReference type="Pfam" id="PF00494">
    <property type="entry name" value="SQS_PSY"/>
    <property type="match status" value="1"/>
</dbReference>
<dbReference type="SFLD" id="SFLDS00005">
    <property type="entry name" value="Isoprenoid_Synthase_Type_I"/>
    <property type="match status" value="1"/>
</dbReference>
<dbReference type="SUPFAM" id="SSF48576">
    <property type="entry name" value="Terpenoid synthases"/>
    <property type="match status" value="1"/>
</dbReference>
<evidence type="ECO:0000256" key="1">
    <source>
        <dbReference type="SAM" id="MobiDB-lite"/>
    </source>
</evidence>
<protein>
    <submittedName>
        <fullName evidence="2">All-trans-phytoene synthase</fullName>
    </submittedName>
</protein>
<evidence type="ECO:0000313" key="2">
    <source>
        <dbReference type="EMBL" id="TWU16016.1"/>
    </source>
</evidence>
<keyword evidence="3" id="KW-1185">Reference proteome</keyword>
<dbReference type="NCBIfam" id="TIGR03464">
    <property type="entry name" value="HpnC"/>
    <property type="match status" value="1"/>
</dbReference>
<reference evidence="2 3" key="1">
    <citation type="journal article" date="2020" name="Antonie Van Leeuwenhoek">
        <title>Rhodopirellula heiligendammensis sp. nov., Rhodopirellula pilleata sp. nov., and Rhodopirellula solitaria sp. nov. isolated from natural or artificial marine surfaces in Northern Germany and California, USA, and emended description of the genus Rhodopirellula.</title>
        <authorList>
            <person name="Kallscheuer N."/>
            <person name="Wiegand S."/>
            <person name="Jogler M."/>
            <person name="Boedeker C."/>
            <person name="Peeters S.H."/>
            <person name="Rast P."/>
            <person name="Heuer A."/>
            <person name="Jetten M.S.M."/>
            <person name="Rohde M."/>
            <person name="Jogler C."/>
        </authorList>
    </citation>
    <scope>NUCLEOTIDE SEQUENCE [LARGE SCALE GENOMIC DNA]</scope>
    <source>
        <strain evidence="2 3">Poly21</strain>
    </source>
</reference>
<organism evidence="2 3">
    <name type="scientific">Allorhodopirellula heiligendammensis</name>
    <dbReference type="NCBI Taxonomy" id="2714739"/>
    <lineage>
        <taxon>Bacteria</taxon>
        <taxon>Pseudomonadati</taxon>
        <taxon>Planctomycetota</taxon>
        <taxon>Planctomycetia</taxon>
        <taxon>Pirellulales</taxon>
        <taxon>Pirellulaceae</taxon>
        <taxon>Allorhodopirellula</taxon>
    </lineage>
</organism>
<dbReference type="EMBL" id="SJPU01000002">
    <property type="protein sequence ID" value="TWU16016.1"/>
    <property type="molecule type" value="Genomic_DNA"/>
</dbReference>
<sequence>MSSTVSVSTPVPDRELAASRKQCRDIARSHYENFVVASVLLPRRMRQPFYDVYAFCRAADDAADESASTAAANEALASFRISIANIYSGGEVTGPFVALAETVRRFHLPRKPFDDLLDAFVQDQTVHRYRDESMLLDYCCRSANPVGRIVLALGGCDTESHFRLSDDVCTGLQLANFWQDVTRDFAIGRVYLPESVMQRHGFDAAVLAETITHSRPTPACVRDAITEQCDRARGRLRRGRTLVATVPRWLAADVELFVRGGLATLDAIARIQYDVLRYRPKVSKRKQAWLVASTFVRGVMGRPHGNGTGDEAIAPVTGGSHQ</sequence>
<dbReference type="AlphaFoldDB" id="A0A5C6BXJ6"/>
<comment type="caution">
    <text evidence="2">The sequence shown here is derived from an EMBL/GenBank/DDBJ whole genome shotgun (WGS) entry which is preliminary data.</text>
</comment>
<proteinExistence type="predicted"/>
<dbReference type="Gene3D" id="1.10.600.10">
    <property type="entry name" value="Farnesyl Diphosphate Synthase"/>
    <property type="match status" value="1"/>
</dbReference>
<dbReference type="InterPro" id="IPR017827">
    <property type="entry name" value="HSQ_synthase_HpnC"/>
</dbReference>